<dbReference type="AlphaFoldDB" id="A0A0F8CCD1"/>
<dbReference type="PANTHER" id="PTHR43065:SF23">
    <property type="entry name" value="SENSOR HISTIDINE KINASE PDTAS"/>
    <property type="match status" value="1"/>
</dbReference>
<dbReference type="EMBL" id="JJOU01000135">
    <property type="protein sequence ID" value="KKG12686.1"/>
    <property type="molecule type" value="Genomic_DNA"/>
</dbReference>
<feature type="domain" description="Histidine kinase" evidence="1">
    <location>
        <begin position="1"/>
        <end position="119"/>
    </location>
</feature>
<reference evidence="2 3" key="1">
    <citation type="journal article" date="2015" name="ISME J.">
        <title>Genomic and phenotypic differentiation among Methanosarcina mazei populations from Columbia River sediment.</title>
        <authorList>
            <person name="Youngblut N.D."/>
            <person name="Wirth J.S."/>
            <person name="Henriksen J.R."/>
            <person name="Smith M."/>
            <person name="Simon H."/>
            <person name="Metcalf W.W."/>
            <person name="Whitaker R.J."/>
        </authorList>
    </citation>
    <scope>NUCLEOTIDE SEQUENCE [LARGE SCALE GENOMIC DNA]</scope>
    <source>
        <strain evidence="2 3">2.F.T.2.6</strain>
    </source>
</reference>
<accession>A0A0F8CCD1</accession>
<dbReference type="Pfam" id="PF02518">
    <property type="entry name" value="HATPase_c"/>
    <property type="match status" value="1"/>
</dbReference>
<dbReference type="PROSITE" id="PS50109">
    <property type="entry name" value="HIS_KIN"/>
    <property type="match status" value="1"/>
</dbReference>
<gene>
    <name evidence="2" type="ORF">DU34_20385</name>
</gene>
<dbReference type="InterPro" id="IPR005467">
    <property type="entry name" value="His_kinase_dom"/>
</dbReference>
<comment type="caution">
    <text evidence="2">The sequence shown here is derived from an EMBL/GenBank/DDBJ whole genome shotgun (WGS) entry which is preliminary data.</text>
</comment>
<dbReference type="Gene3D" id="3.30.565.10">
    <property type="entry name" value="Histidine kinase-like ATPase, C-terminal domain"/>
    <property type="match status" value="1"/>
</dbReference>
<dbReference type="InterPro" id="IPR003594">
    <property type="entry name" value="HATPase_dom"/>
</dbReference>
<name>A0A0F8CCD1_METMZ</name>
<protein>
    <recommendedName>
        <fullName evidence="1">Histidine kinase domain-containing protein</fullName>
    </recommendedName>
</protein>
<dbReference type="SUPFAM" id="SSF55874">
    <property type="entry name" value="ATPase domain of HSP90 chaperone/DNA topoisomerase II/histidine kinase"/>
    <property type="match status" value="1"/>
</dbReference>
<sequence>MDMEEDLFFNMDTAVPLGMIVNELVSNSLKHAFGGRDKGEICIQLYREKLTKFKSEESEGTVFVLKISDNGLGIPEIDVENLDSLGMQLVTSLVDQLDGKLELKRNNGTEFIIRFKVTDKENKVQFALKSSHTSK</sequence>
<dbReference type="Proteomes" id="UP000034047">
    <property type="component" value="Unassembled WGS sequence"/>
</dbReference>
<evidence type="ECO:0000259" key="1">
    <source>
        <dbReference type="PROSITE" id="PS50109"/>
    </source>
</evidence>
<dbReference type="PANTHER" id="PTHR43065">
    <property type="entry name" value="SENSOR HISTIDINE KINASE"/>
    <property type="match status" value="1"/>
</dbReference>
<dbReference type="InterPro" id="IPR036890">
    <property type="entry name" value="HATPase_C_sf"/>
</dbReference>
<evidence type="ECO:0000313" key="2">
    <source>
        <dbReference type="EMBL" id="KKG12686.1"/>
    </source>
</evidence>
<dbReference type="SMART" id="SM00387">
    <property type="entry name" value="HATPase_c"/>
    <property type="match status" value="1"/>
</dbReference>
<proteinExistence type="predicted"/>
<organism evidence="2 3">
    <name type="scientific">Methanosarcina mazei</name>
    <name type="common">Methanosarcina frisia</name>
    <dbReference type="NCBI Taxonomy" id="2209"/>
    <lineage>
        <taxon>Archaea</taxon>
        <taxon>Methanobacteriati</taxon>
        <taxon>Methanobacteriota</taxon>
        <taxon>Stenosarchaea group</taxon>
        <taxon>Methanomicrobia</taxon>
        <taxon>Methanosarcinales</taxon>
        <taxon>Methanosarcinaceae</taxon>
        <taxon>Methanosarcina</taxon>
    </lineage>
</organism>
<dbReference type="PATRIC" id="fig|2209.41.peg.4447"/>
<evidence type="ECO:0000313" key="3">
    <source>
        <dbReference type="Proteomes" id="UP000034047"/>
    </source>
</evidence>